<name>A0ABS8WN44_DATST</name>
<feature type="chain" id="PRO_5046505223" evidence="1">
    <location>
        <begin position="23"/>
        <end position="179"/>
    </location>
</feature>
<sequence>MSSSSSYIFIFCFLFIISTCLAEINFRPKTLFLAVKKDPSLANTLQKSTKEHLLSHLNSPSISVAKTYGWIAKRASKARRTSPLVAVQGNVIREACGDCGTKITRIWLVNNDPCYNIVSNPAMNTFYSGGKIAEDVLTIQSINGSYPGPVVTVPKFIFNCSPSYFNPKSQKCGDVRRND</sequence>
<proteinExistence type="predicted"/>
<dbReference type="EMBL" id="JACEIK010009373">
    <property type="protein sequence ID" value="MCE3052266.1"/>
    <property type="molecule type" value="Genomic_DNA"/>
</dbReference>
<evidence type="ECO:0000256" key="1">
    <source>
        <dbReference type="SAM" id="SignalP"/>
    </source>
</evidence>
<protein>
    <submittedName>
        <fullName evidence="2">Uncharacterized protein</fullName>
    </submittedName>
</protein>
<reference evidence="2 3" key="1">
    <citation type="journal article" date="2021" name="BMC Genomics">
        <title>Datura genome reveals duplications of psychoactive alkaloid biosynthetic genes and high mutation rate following tissue culture.</title>
        <authorList>
            <person name="Rajewski A."/>
            <person name="Carter-House D."/>
            <person name="Stajich J."/>
            <person name="Litt A."/>
        </authorList>
    </citation>
    <scope>NUCLEOTIDE SEQUENCE [LARGE SCALE GENOMIC DNA]</scope>
    <source>
        <strain evidence="2">AR-01</strain>
    </source>
</reference>
<dbReference type="Proteomes" id="UP000823775">
    <property type="component" value="Unassembled WGS sequence"/>
</dbReference>
<evidence type="ECO:0000313" key="3">
    <source>
        <dbReference type="Proteomes" id="UP000823775"/>
    </source>
</evidence>
<keyword evidence="1" id="KW-0732">Signal</keyword>
<accession>A0ABS8WN44</accession>
<dbReference type="Gene3D" id="2.40.70.10">
    <property type="entry name" value="Acid Proteases"/>
    <property type="match status" value="1"/>
</dbReference>
<gene>
    <name evidence="2" type="ORF">HAX54_052046</name>
</gene>
<feature type="signal peptide" evidence="1">
    <location>
        <begin position="1"/>
        <end position="22"/>
    </location>
</feature>
<organism evidence="2 3">
    <name type="scientific">Datura stramonium</name>
    <name type="common">Jimsonweed</name>
    <name type="synonym">Common thornapple</name>
    <dbReference type="NCBI Taxonomy" id="4076"/>
    <lineage>
        <taxon>Eukaryota</taxon>
        <taxon>Viridiplantae</taxon>
        <taxon>Streptophyta</taxon>
        <taxon>Embryophyta</taxon>
        <taxon>Tracheophyta</taxon>
        <taxon>Spermatophyta</taxon>
        <taxon>Magnoliopsida</taxon>
        <taxon>eudicotyledons</taxon>
        <taxon>Gunneridae</taxon>
        <taxon>Pentapetalae</taxon>
        <taxon>asterids</taxon>
        <taxon>lamiids</taxon>
        <taxon>Solanales</taxon>
        <taxon>Solanaceae</taxon>
        <taxon>Solanoideae</taxon>
        <taxon>Datureae</taxon>
        <taxon>Datura</taxon>
    </lineage>
</organism>
<comment type="caution">
    <text evidence="2">The sequence shown here is derived from an EMBL/GenBank/DDBJ whole genome shotgun (WGS) entry which is preliminary data.</text>
</comment>
<dbReference type="InterPro" id="IPR021109">
    <property type="entry name" value="Peptidase_aspartic_dom_sf"/>
</dbReference>
<keyword evidence="3" id="KW-1185">Reference proteome</keyword>
<evidence type="ECO:0000313" key="2">
    <source>
        <dbReference type="EMBL" id="MCE3052266.1"/>
    </source>
</evidence>